<dbReference type="EMBL" id="NSJF01000006">
    <property type="protein sequence ID" value="PAT33844.1"/>
    <property type="molecule type" value="Genomic_DNA"/>
</dbReference>
<dbReference type="AlphaFoldDB" id="A0A2A2A7Y3"/>
<name>A0A2A2A7Y3_9BURK</name>
<protein>
    <submittedName>
        <fullName evidence="1">Uncharacterized protein</fullName>
    </submittedName>
</protein>
<dbReference type="Proteomes" id="UP000217999">
    <property type="component" value="Unassembled WGS sequence"/>
</dbReference>
<proteinExistence type="predicted"/>
<organism evidence="1 2">
    <name type="scientific">Vandammella animalimorsus</name>
    <dbReference type="NCBI Taxonomy" id="2029117"/>
    <lineage>
        <taxon>Bacteria</taxon>
        <taxon>Pseudomonadati</taxon>
        <taxon>Pseudomonadota</taxon>
        <taxon>Betaproteobacteria</taxon>
        <taxon>Burkholderiales</taxon>
        <taxon>Comamonadaceae</taxon>
        <taxon>Vandammella</taxon>
    </lineage>
</organism>
<accession>A0A2A2A7Y3</accession>
<reference evidence="1 2" key="1">
    <citation type="submission" date="2017-08" db="EMBL/GenBank/DDBJ databases">
        <title>WGS of Clinical strains of the CDC Group NO-1 linked to zoonotic infections in humans.</title>
        <authorList>
            <person name="Bernier A.-M."/>
            <person name="Bernard K."/>
        </authorList>
    </citation>
    <scope>NUCLEOTIDE SEQUENCE [LARGE SCALE GENOMIC DNA]</scope>
    <source>
        <strain evidence="1 2">NML03-0146</strain>
    </source>
</reference>
<evidence type="ECO:0000313" key="1">
    <source>
        <dbReference type="EMBL" id="PAT33844.1"/>
    </source>
</evidence>
<sequence>MVALKSESGHQIKGRANAALAVQSAEEDLFMTNEARHDGDAVRLMGLKRMVPMLAAAAALAGCLGEEIPKCDAPSALQRVEGMLNETFAQNAFGKELQAGVRYELRQVRQIEHHSSGRYTCQAMVTMRGKESQKAYEADIFYTILARGSGFEVSVNGLDAVVLGAARAKGQGIL</sequence>
<evidence type="ECO:0000313" key="2">
    <source>
        <dbReference type="Proteomes" id="UP000217999"/>
    </source>
</evidence>
<comment type="caution">
    <text evidence="1">The sequence shown here is derived from an EMBL/GenBank/DDBJ whole genome shotgun (WGS) entry which is preliminary data.</text>
</comment>
<gene>
    <name evidence="1" type="ORF">CK620_11945</name>
</gene>